<keyword evidence="1" id="KW-0472">Membrane</keyword>
<gene>
    <name evidence="2" type="ORF">ENU20_04925</name>
</gene>
<reference evidence="2" key="1">
    <citation type="journal article" date="2020" name="mSystems">
        <title>Genome- and Community-Level Interaction Insights into Carbon Utilization and Element Cycling Functions of Hydrothermarchaeota in Hydrothermal Sediment.</title>
        <authorList>
            <person name="Zhou Z."/>
            <person name="Liu Y."/>
            <person name="Xu W."/>
            <person name="Pan J."/>
            <person name="Luo Z.H."/>
            <person name="Li M."/>
        </authorList>
    </citation>
    <scope>NUCLEOTIDE SEQUENCE [LARGE SCALE GENOMIC DNA]</scope>
    <source>
        <strain evidence="2">SpSt-648</strain>
    </source>
</reference>
<keyword evidence="1" id="KW-0812">Transmembrane</keyword>
<protein>
    <submittedName>
        <fullName evidence="2">Uncharacterized protein</fullName>
    </submittedName>
</protein>
<dbReference type="EMBL" id="DTBP01000043">
    <property type="protein sequence ID" value="HGQ74399.1"/>
    <property type="molecule type" value="Genomic_DNA"/>
</dbReference>
<organism evidence="2">
    <name type="scientific">Staphylothermus marinus</name>
    <dbReference type="NCBI Taxonomy" id="2280"/>
    <lineage>
        <taxon>Archaea</taxon>
        <taxon>Thermoproteota</taxon>
        <taxon>Thermoprotei</taxon>
        <taxon>Desulfurococcales</taxon>
        <taxon>Desulfurococcaceae</taxon>
        <taxon>Staphylothermus</taxon>
    </lineage>
</organism>
<proteinExistence type="predicted"/>
<accession>A0A7C4JLX1</accession>
<sequence>MKLHIIPVILINLVLLASTVFTNSDDGVCSNKLVMGIDEFEIYVYNFQVINTNVVEGSRVQIYVEPGKYLSKLEEYPLKNNSHYESIFSMFISKYSNSYYQFRISSSYINSSIVIEGYMNLNSTKVVFYNYSYIYETKQYSDYLTKNLTIQIAIMKSNATINYFKTGSARGKWYINLSLNNIVLSYDELFSNRDLDILFPFSPLLRDPYYSNILIRGVLEKLLYNYTVDTGYRRVLIELHGSMIDIQVRNDIYTLEVSPNLLINLSKASYVKINNVNVSAISLENGVLNISFKMNAQGLGSRREIIVRNVLDNTVYISKIYGCFKLETIGFKIMVNNTPLTYVYPDLDVDKVVIEETIGFGTRELFKLNTVLIVLIVAISLSISVLLILSKHSGFRLLRLKHT</sequence>
<comment type="caution">
    <text evidence="2">The sequence shown here is derived from an EMBL/GenBank/DDBJ whole genome shotgun (WGS) entry which is preliminary data.</text>
</comment>
<name>A0A7C4JLX1_STAMA</name>
<evidence type="ECO:0000256" key="1">
    <source>
        <dbReference type="SAM" id="Phobius"/>
    </source>
</evidence>
<dbReference type="AlphaFoldDB" id="A0A7C4JLX1"/>
<feature type="transmembrane region" description="Helical" evidence="1">
    <location>
        <begin position="371"/>
        <end position="389"/>
    </location>
</feature>
<evidence type="ECO:0000313" key="2">
    <source>
        <dbReference type="EMBL" id="HGQ74399.1"/>
    </source>
</evidence>
<keyword evidence="1" id="KW-1133">Transmembrane helix</keyword>